<reference evidence="5 6" key="1">
    <citation type="journal article" date="2009" name="Nature">
        <title>Evolution of pathogenicity and sexual reproduction in eight Candida genomes.</title>
        <authorList>
            <person name="Butler G."/>
            <person name="Rasmussen M.D."/>
            <person name="Lin M.F."/>
            <person name="Santos M.A."/>
            <person name="Sakthikumar S."/>
            <person name="Munro C.A."/>
            <person name="Rheinbay E."/>
            <person name="Grabherr M."/>
            <person name="Forche A."/>
            <person name="Reedy J.L."/>
            <person name="Agrafioti I."/>
            <person name="Arnaud M.B."/>
            <person name="Bates S."/>
            <person name="Brown A.J."/>
            <person name="Brunke S."/>
            <person name="Costanzo M.C."/>
            <person name="Fitzpatrick D.A."/>
            <person name="de Groot P.W."/>
            <person name="Harris D."/>
            <person name="Hoyer L.L."/>
            <person name="Hube B."/>
            <person name="Klis F.M."/>
            <person name="Kodira C."/>
            <person name="Lennard N."/>
            <person name="Logue M.E."/>
            <person name="Martin R."/>
            <person name="Neiman A.M."/>
            <person name="Nikolaou E."/>
            <person name="Quail M.A."/>
            <person name="Quinn J."/>
            <person name="Santos M.C."/>
            <person name="Schmitzberger F.F."/>
            <person name="Sherlock G."/>
            <person name="Shah P."/>
            <person name="Silverstein K.A."/>
            <person name="Skrzypek M.S."/>
            <person name="Soll D."/>
            <person name="Staggs R."/>
            <person name="Stansfield I."/>
            <person name="Stumpf M.P."/>
            <person name="Sudbery P.E."/>
            <person name="Srikantha T."/>
            <person name="Zeng Q."/>
            <person name="Berman J."/>
            <person name="Berriman M."/>
            <person name="Heitman J."/>
            <person name="Gow N.A."/>
            <person name="Lorenz M.C."/>
            <person name="Birren B.W."/>
            <person name="Kellis M."/>
            <person name="Cuomo C.A."/>
        </authorList>
    </citation>
    <scope>NUCLEOTIDE SEQUENCE [LARGE SCALE GENOMIC DNA]</scope>
    <source>
        <strain evidence="6">ATCC 6260 / CBS 566 / DSM 6381 / JCM 1539 / NBRC 10279 / NRRL Y-324</strain>
    </source>
</reference>
<accession>A5DGT8</accession>
<feature type="compositionally biased region" description="Low complexity" evidence="3">
    <location>
        <begin position="85"/>
        <end position="94"/>
    </location>
</feature>
<gene>
    <name evidence="5" type="ORF">PGUG_02489</name>
</gene>
<dbReference type="Gene3D" id="2.30.30.40">
    <property type="entry name" value="SH3 Domains"/>
    <property type="match status" value="1"/>
</dbReference>
<dbReference type="eggNOG" id="KOG4575">
    <property type="taxonomic scope" value="Eukaryota"/>
</dbReference>
<evidence type="ECO:0000256" key="2">
    <source>
        <dbReference type="PROSITE-ProRule" id="PRU00192"/>
    </source>
</evidence>
<dbReference type="PANTHER" id="PTHR46333:SF2">
    <property type="entry name" value="CYTOKINESIS PROTEIN 3"/>
    <property type="match status" value="1"/>
</dbReference>
<keyword evidence="1 2" id="KW-0728">SH3 domain</keyword>
<dbReference type="PROSITE" id="PS50002">
    <property type="entry name" value="SH3"/>
    <property type="match status" value="1"/>
</dbReference>
<feature type="compositionally biased region" description="Polar residues" evidence="3">
    <location>
        <begin position="178"/>
        <end position="198"/>
    </location>
</feature>
<sequence length="983" mass="112464">MPPTLPFKAKVVVSWAGEEEGDLGFLENEVVEVYSFVDDSWWSGKLRRNGAEGIFPKEYVKVMESNMSNSTSETSLAQKPDLRSKSPYKSSSRSGTYESYDNSAELPSWASPGRASRNKYASKSRGDTSYSSPANNRHSMISLDEYHQRHERNTYNRRDGRNIQSRQSGDRKEPATPPYNSRSPYRVDYSSNGSSPTKSGRRDRDHFSDLPNYRKKNHTVESLSPEHSPSARHYKTEQIDDPDLSDLSIRRQQLELELERLKLIEKSKRQSKSPKSPFKYKNHEGSFDSSYVSEDVLSSKRNIVSRDNLSHKFSMEEEDNDGSCDSSQESPPPPPKHSISRTSPEHSRVYESNFEESPVQKRVPFDADDFKFSGNGSGKIVLSDEDLFILSQMESEELKNSIKSLQSDVLNLSELSATSAGSFVRHKYEKERQSVIEKSPSHNRQLSSENRELMESIFQDKKSRHPNIFKKLLQKKKDDINPLEEKFLKEEPVDWATFKTELNRANSLTSQDKQARTKRVTREENHVIIKPLDYVSDININETTDEKEGSNINFEDMSFSKVETFMSHYDHTSDLNEIISDVSVKFNSSKINQIRCVLLHLCRFKVFSEPNKISQAKPKLAEVLHKGEASIYQINYLFKKILDALRIPSELVLGFWKKPNEFYHDEQFIINHSWLSILVDNQYLLMDILCFKNGTYCNLQNAPTGFNEYYFLAKPLNLVSTHIPSIIEAQHVIPPIDHSVAFYLPRIYSGFYKNHIKFRNFNNALTKLKDLEIMELELEIPLDVELFTLVKTSKITTNELCLCQVYWVNNSRFAKIKAVLPHNESVGVLQIFAGPKGLQKHFNNVHELAVVIPLCHSGISKPCKFVPRYPTVQSQNNDLYVKSPQTGRIFAKNSFNFEVLQHPSTGVNSGTGLINQSFRLVIESPSGKYFKLVKTSPNLPFSSYEVNIKCQEIGIYRGLVIGDAGNSWYVFAQWESVAASGND</sequence>
<dbReference type="Pfam" id="PF24584">
    <property type="entry name" value="Ig_CYK3_C"/>
    <property type="match status" value="1"/>
</dbReference>
<dbReference type="PANTHER" id="PTHR46333">
    <property type="entry name" value="CYTOKINESIS PROTEIN 3"/>
    <property type="match status" value="1"/>
</dbReference>
<dbReference type="InterPro" id="IPR036028">
    <property type="entry name" value="SH3-like_dom_sf"/>
</dbReference>
<dbReference type="InterPro" id="IPR035553">
    <property type="entry name" value="Cyk3_SH3"/>
</dbReference>
<feature type="compositionally biased region" description="Polar residues" evidence="3">
    <location>
        <begin position="127"/>
        <end position="139"/>
    </location>
</feature>
<dbReference type="InterPro" id="IPR001452">
    <property type="entry name" value="SH3_domain"/>
</dbReference>
<dbReference type="HOGENOM" id="CLU_008674_0_0_1"/>
<evidence type="ECO:0000313" key="6">
    <source>
        <dbReference type="Proteomes" id="UP000001997"/>
    </source>
</evidence>
<dbReference type="SMART" id="SM00326">
    <property type="entry name" value="SH3"/>
    <property type="match status" value="1"/>
</dbReference>
<feature type="region of interest" description="Disordered" evidence="3">
    <location>
        <begin position="70"/>
        <end position="246"/>
    </location>
</feature>
<name>A5DGT8_PICGU</name>
<dbReference type="SUPFAM" id="SSF50044">
    <property type="entry name" value="SH3-domain"/>
    <property type="match status" value="1"/>
</dbReference>
<organism evidence="5 6">
    <name type="scientific">Meyerozyma guilliermondii (strain ATCC 6260 / CBS 566 / DSM 6381 / JCM 1539 / NBRC 10279 / NRRL Y-324)</name>
    <name type="common">Yeast</name>
    <name type="synonym">Candida guilliermondii</name>
    <dbReference type="NCBI Taxonomy" id="294746"/>
    <lineage>
        <taxon>Eukaryota</taxon>
        <taxon>Fungi</taxon>
        <taxon>Dikarya</taxon>
        <taxon>Ascomycota</taxon>
        <taxon>Saccharomycotina</taxon>
        <taxon>Pichiomycetes</taxon>
        <taxon>Debaryomycetaceae</taxon>
        <taxon>Meyerozyma</taxon>
    </lineage>
</organism>
<dbReference type="GO" id="GO:0140278">
    <property type="term" value="P:mitotic division septum assembly"/>
    <property type="evidence" value="ECO:0007669"/>
    <property type="project" value="TreeGrafter"/>
</dbReference>
<dbReference type="InterPro" id="IPR056409">
    <property type="entry name" value="Ig_CYK3_C"/>
</dbReference>
<dbReference type="STRING" id="294746.A5DGT8"/>
<dbReference type="EMBL" id="CH408157">
    <property type="protein sequence ID" value="EDK38391.2"/>
    <property type="molecule type" value="Genomic_DNA"/>
</dbReference>
<feature type="region of interest" description="Disordered" evidence="3">
    <location>
        <begin position="309"/>
        <end position="358"/>
    </location>
</feature>
<dbReference type="KEGG" id="pgu:PGUG_02489"/>
<proteinExistence type="predicted"/>
<evidence type="ECO:0000313" key="5">
    <source>
        <dbReference type="EMBL" id="EDK38391.2"/>
    </source>
</evidence>
<dbReference type="InterPro" id="IPR052557">
    <property type="entry name" value="CAP/Cytokinesis_protein"/>
</dbReference>
<dbReference type="RefSeq" id="XP_001484760.2">
    <property type="nucleotide sequence ID" value="XM_001484710.1"/>
</dbReference>
<protein>
    <recommendedName>
        <fullName evidence="4">SH3 domain-containing protein</fullName>
    </recommendedName>
</protein>
<dbReference type="Proteomes" id="UP000001997">
    <property type="component" value="Unassembled WGS sequence"/>
</dbReference>
<dbReference type="OMA" id="ETWYFLA"/>
<dbReference type="Pfam" id="PF00018">
    <property type="entry name" value="SH3_1"/>
    <property type="match status" value="1"/>
</dbReference>
<keyword evidence="6" id="KW-1185">Reference proteome</keyword>
<evidence type="ECO:0000256" key="1">
    <source>
        <dbReference type="ARBA" id="ARBA00022443"/>
    </source>
</evidence>
<dbReference type="CDD" id="cd11889">
    <property type="entry name" value="SH3_Cyk3p-like"/>
    <property type="match status" value="1"/>
</dbReference>
<dbReference type="InParanoid" id="A5DGT8"/>
<feature type="domain" description="SH3" evidence="4">
    <location>
        <begin position="4"/>
        <end position="65"/>
    </location>
</feature>
<dbReference type="FunCoup" id="A5DGT8">
    <property type="interactions" value="53"/>
</dbReference>
<dbReference type="GO" id="GO:0110085">
    <property type="term" value="C:mitotic actomyosin contractile ring"/>
    <property type="evidence" value="ECO:0007669"/>
    <property type="project" value="TreeGrafter"/>
</dbReference>
<dbReference type="OrthoDB" id="6129702at2759"/>
<feature type="compositionally biased region" description="Basic and acidic residues" evidence="3">
    <location>
        <begin position="144"/>
        <end position="161"/>
    </location>
</feature>
<dbReference type="GeneID" id="5126917"/>
<dbReference type="AlphaFoldDB" id="A5DGT8"/>
<evidence type="ECO:0000256" key="3">
    <source>
        <dbReference type="SAM" id="MobiDB-lite"/>
    </source>
</evidence>
<evidence type="ECO:0000259" key="4">
    <source>
        <dbReference type="PROSITE" id="PS50002"/>
    </source>
</evidence>